<dbReference type="InterPro" id="IPR043129">
    <property type="entry name" value="ATPase_NBD"/>
</dbReference>
<dbReference type="PANTHER" id="PTHR18964:SF110">
    <property type="entry name" value="TRANSCRIPTIONAL REGULATOR, XYLR-RELATED"/>
    <property type="match status" value="1"/>
</dbReference>
<comment type="caution">
    <text evidence="4">The sequence shown here is derived from an EMBL/GenBank/DDBJ whole genome shotgun (WGS) entry which is preliminary data.</text>
</comment>
<comment type="similarity">
    <text evidence="2">Belongs to the ROK (NagC/XylR) family.</text>
</comment>
<evidence type="ECO:0000256" key="3">
    <source>
        <dbReference type="ARBA" id="ARBA00022629"/>
    </source>
</evidence>
<keyword evidence="5" id="KW-1185">Reference proteome</keyword>
<dbReference type="InterPro" id="IPR036390">
    <property type="entry name" value="WH_DNA-bd_sf"/>
</dbReference>
<evidence type="ECO:0000256" key="2">
    <source>
        <dbReference type="ARBA" id="ARBA00006479"/>
    </source>
</evidence>
<accession>A0A923LE54</accession>
<dbReference type="Pfam" id="PF00480">
    <property type="entry name" value="ROK"/>
    <property type="match status" value="1"/>
</dbReference>
<protein>
    <submittedName>
        <fullName evidence="4">ROK family protein</fullName>
    </submittedName>
</protein>
<dbReference type="GO" id="GO:0042732">
    <property type="term" value="P:D-xylose metabolic process"/>
    <property type="evidence" value="ECO:0007669"/>
    <property type="project" value="UniProtKB-KW"/>
</dbReference>
<gene>
    <name evidence="4" type="ORF">H8S44_11855</name>
</gene>
<keyword evidence="3" id="KW-0119">Carbohydrate metabolism</keyword>
<reference evidence="4" key="1">
    <citation type="submission" date="2020-08" db="EMBL/GenBank/DDBJ databases">
        <title>Genome public.</title>
        <authorList>
            <person name="Liu C."/>
            <person name="Sun Q."/>
        </authorList>
    </citation>
    <scope>NUCLEOTIDE SEQUENCE</scope>
    <source>
        <strain evidence="4">NSJ-68</strain>
    </source>
</reference>
<dbReference type="RefSeq" id="WP_186872308.1">
    <property type="nucleotide sequence ID" value="NZ_JACOOR010000006.1"/>
</dbReference>
<dbReference type="Gene3D" id="3.30.420.40">
    <property type="match status" value="2"/>
</dbReference>
<dbReference type="EMBL" id="JACOOR010000006">
    <property type="protein sequence ID" value="MBC5660464.1"/>
    <property type="molecule type" value="Genomic_DNA"/>
</dbReference>
<keyword evidence="3" id="KW-0859">Xylose metabolism</keyword>
<comment type="function">
    <text evidence="1">Transcriptional repressor of xylose-utilizing enzymes.</text>
</comment>
<proteinExistence type="inferred from homology"/>
<evidence type="ECO:0000256" key="1">
    <source>
        <dbReference type="ARBA" id="ARBA00002486"/>
    </source>
</evidence>
<dbReference type="PANTHER" id="PTHR18964">
    <property type="entry name" value="ROK (REPRESSOR, ORF, KINASE) FAMILY"/>
    <property type="match status" value="1"/>
</dbReference>
<dbReference type="Proteomes" id="UP000649345">
    <property type="component" value="Unassembled WGS sequence"/>
</dbReference>
<organism evidence="4 5">
    <name type="scientific">Anaerosacchariphilus hominis</name>
    <dbReference type="NCBI Taxonomy" id="2763017"/>
    <lineage>
        <taxon>Bacteria</taxon>
        <taxon>Bacillati</taxon>
        <taxon>Bacillota</taxon>
        <taxon>Clostridia</taxon>
        <taxon>Lachnospirales</taxon>
        <taxon>Lachnospiraceae</taxon>
        <taxon>Anaerosacchariphilus</taxon>
    </lineage>
</organism>
<dbReference type="SUPFAM" id="SSF46785">
    <property type="entry name" value="Winged helix' DNA-binding domain"/>
    <property type="match status" value="1"/>
</dbReference>
<name>A0A923LE54_9FIRM</name>
<dbReference type="InterPro" id="IPR036388">
    <property type="entry name" value="WH-like_DNA-bd_sf"/>
</dbReference>
<sequence>MELRKINRSNIYHEFMSHNSLTKQDLVFKLNLSLPTITKNIDELLADKLIEKSGSQGNTGGRRATTYSLIRDARIALGIDVTRNHITIAALDLTGTIITFRRYRLSFQSTDLYFQSVGKTLEAFIRDNHLDESRILGVGIGLPALVDADRRHVFFSKILPIQENILEDFKKYIPYRVDLFNDAKAAAFAETWGNPNFKNMFYLMLANNIGGSIIINHTIYSGDNQESSEAGHIQLVPGGRLCYCGQRGCVDTYISATVLSDLTDGNLEAFFQELRNGDPKLVEEWNTYLDHLAATVNTIHVLLDCNIVLGGYVGEYMGPYIDDLQARVVKLSTFCDNADFLKLCSYKKEAIAAGAAMRFIADFTDSV</sequence>
<evidence type="ECO:0000313" key="4">
    <source>
        <dbReference type="EMBL" id="MBC5660464.1"/>
    </source>
</evidence>
<evidence type="ECO:0000313" key="5">
    <source>
        <dbReference type="Proteomes" id="UP000649345"/>
    </source>
</evidence>
<dbReference type="InterPro" id="IPR000600">
    <property type="entry name" value="ROK"/>
</dbReference>
<dbReference type="SUPFAM" id="SSF53067">
    <property type="entry name" value="Actin-like ATPase domain"/>
    <property type="match status" value="1"/>
</dbReference>
<dbReference type="AlphaFoldDB" id="A0A923LE54"/>
<dbReference type="Gene3D" id="1.10.10.10">
    <property type="entry name" value="Winged helix-like DNA-binding domain superfamily/Winged helix DNA-binding domain"/>
    <property type="match status" value="1"/>
</dbReference>